<dbReference type="SUPFAM" id="SSF110836">
    <property type="entry name" value="Hypothetical protein SAV1430"/>
    <property type="match status" value="1"/>
</dbReference>
<comment type="caution">
    <text evidence="11">The sequence shown here is derived from an EMBL/GenBank/DDBJ whole genome shotgun (WGS) entry which is preliminary data.</text>
</comment>
<keyword evidence="5" id="KW-0479">Metal-binding</keyword>
<comment type="subcellular location">
    <subcellularLocation>
        <location evidence="2">Mitochondrion</location>
    </subcellularLocation>
</comment>
<keyword evidence="8" id="KW-0411">Iron-sulfur</keyword>
<evidence type="ECO:0000313" key="12">
    <source>
        <dbReference type="Proteomes" id="UP000792457"/>
    </source>
</evidence>
<evidence type="ECO:0000256" key="5">
    <source>
        <dbReference type="ARBA" id="ARBA00022723"/>
    </source>
</evidence>
<keyword evidence="9" id="KW-0496">Mitochondrion</keyword>
<comment type="similarity">
    <text evidence="3">Belongs to the NifU family.</text>
</comment>
<dbReference type="GO" id="GO:0051536">
    <property type="term" value="F:iron-sulfur cluster binding"/>
    <property type="evidence" value="ECO:0007669"/>
    <property type="project" value="UniProtKB-KW"/>
</dbReference>
<organism evidence="11 12">
    <name type="scientific">Ladona fulva</name>
    <name type="common">Scarce chaser dragonfly</name>
    <name type="synonym">Libellula fulva</name>
    <dbReference type="NCBI Taxonomy" id="123851"/>
    <lineage>
        <taxon>Eukaryota</taxon>
        <taxon>Metazoa</taxon>
        <taxon>Ecdysozoa</taxon>
        <taxon>Arthropoda</taxon>
        <taxon>Hexapoda</taxon>
        <taxon>Insecta</taxon>
        <taxon>Pterygota</taxon>
        <taxon>Palaeoptera</taxon>
        <taxon>Odonata</taxon>
        <taxon>Epiprocta</taxon>
        <taxon>Anisoptera</taxon>
        <taxon>Libelluloidea</taxon>
        <taxon>Libellulidae</taxon>
        <taxon>Ladona</taxon>
    </lineage>
</organism>
<dbReference type="InterPro" id="IPR014824">
    <property type="entry name" value="Nfu/NifU_N"/>
</dbReference>
<dbReference type="GO" id="GO:0005506">
    <property type="term" value="F:iron ion binding"/>
    <property type="evidence" value="ECO:0007669"/>
    <property type="project" value="InterPro"/>
</dbReference>
<reference evidence="11" key="2">
    <citation type="submission" date="2017-10" db="EMBL/GenBank/DDBJ databases">
        <title>Ladona fulva Genome sequencing and assembly.</title>
        <authorList>
            <person name="Murali S."/>
            <person name="Richards S."/>
            <person name="Bandaranaike D."/>
            <person name="Bellair M."/>
            <person name="Blankenburg K."/>
            <person name="Chao H."/>
            <person name="Dinh H."/>
            <person name="Doddapaneni H."/>
            <person name="Dugan-Rocha S."/>
            <person name="Elkadiri S."/>
            <person name="Gnanaolivu R."/>
            <person name="Hernandez B."/>
            <person name="Skinner E."/>
            <person name="Javaid M."/>
            <person name="Lee S."/>
            <person name="Li M."/>
            <person name="Ming W."/>
            <person name="Munidasa M."/>
            <person name="Muniz J."/>
            <person name="Nguyen L."/>
            <person name="Hughes D."/>
            <person name="Osuji N."/>
            <person name="Pu L.-L."/>
            <person name="Puazo M."/>
            <person name="Qu C."/>
            <person name="Quiroz J."/>
            <person name="Raj R."/>
            <person name="Weissenberger G."/>
            <person name="Xin Y."/>
            <person name="Zou X."/>
            <person name="Han Y."/>
            <person name="Worley K."/>
            <person name="Muzny D."/>
            <person name="Gibbs R."/>
        </authorList>
    </citation>
    <scope>NUCLEOTIDE SEQUENCE</scope>
    <source>
        <strain evidence="11">Sampled in the wild</strain>
    </source>
</reference>
<feature type="domain" description="Scaffold protein Nfu/NifU N-terminal" evidence="10">
    <location>
        <begin position="75"/>
        <end position="162"/>
    </location>
</feature>
<evidence type="ECO:0000256" key="8">
    <source>
        <dbReference type="ARBA" id="ARBA00023014"/>
    </source>
</evidence>
<sequence length="285" mass="32478">MFNNISVRLLNHAKNSRTINNYRPAYKCRYIHNEGVKHGNSWPPLFKKDASVLARVVSQKSLTSPNTVMKRNMFIQTQETPNPNSLKFLPNSKVLESGKTMDFPSLRDATNSPLAKLLFRIEGVRSVFFGPDFITISKEEDAEWRILKPEIFATIMDFYSSGLPIMKEEKPSPDTVVSEDDSEIVQMIKELLDTRIRPTVQEDGGDIFFVGFEDGVVKLKMQGSCTSCPSSTVTLKNGVQNMLQFYIPEVISVEQVEDEVDHVAKEEFEKLENKIRQRPPVQNKE</sequence>
<evidence type="ECO:0000256" key="2">
    <source>
        <dbReference type="ARBA" id="ARBA00004173"/>
    </source>
</evidence>
<dbReference type="Proteomes" id="UP000792457">
    <property type="component" value="Unassembled WGS sequence"/>
</dbReference>
<evidence type="ECO:0000256" key="9">
    <source>
        <dbReference type="ARBA" id="ARBA00023128"/>
    </source>
</evidence>
<comment type="function">
    <text evidence="1">Molecular scaffold for [Fe-S] cluster assembly of mitochondrial iron-sulfur proteins.</text>
</comment>
<evidence type="ECO:0000259" key="10">
    <source>
        <dbReference type="SMART" id="SM00932"/>
    </source>
</evidence>
<dbReference type="EMBL" id="KZ308363">
    <property type="protein sequence ID" value="KAG8228199.1"/>
    <property type="molecule type" value="Genomic_DNA"/>
</dbReference>
<proteinExistence type="inferred from homology"/>
<dbReference type="Gene3D" id="3.30.300.130">
    <property type="entry name" value="Fe-S cluster assembly (FSCA)"/>
    <property type="match status" value="1"/>
</dbReference>
<dbReference type="InterPro" id="IPR001075">
    <property type="entry name" value="NIF_FeS_clus_asmbl_NifU_C"/>
</dbReference>
<dbReference type="FunFam" id="3.30.300.130:FF:000001">
    <property type="entry name" value="NFU1 iron-sulfur cluster scaffold"/>
    <property type="match status" value="1"/>
</dbReference>
<dbReference type="PANTHER" id="PTHR11178">
    <property type="entry name" value="IRON-SULFUR CLUSTER SCAFFOLD PROTEIN NFU-RELATED"/>
    <property type="match status" value="1"/>
</dbReference>
<dbReference type="Pfam" id="PF08712">
    <property type="entry name" value="Nfu_N"/>
    <property type="match status" value="1"/>
</dbReference>
<dbReference type="OrthoDB" id="565552at2759"/>
<protein>
    <recommendedName>
        <fullName evidence="4">NFU1 iron-sulfur cluster scaffold homolog, mitochondrial</fullName>
    </recommendedName>
</protein>
<dbReference type="AlphaFoldDB" id="A0A8K0P211"/>
<name>A0A8K0P211_LADFU</name>
<dbReference type="InterPro" id="IPR036498">
    <property type="entry name" value="Nfu/NifU_N_sf"/>
</dbReference>
<evidence type="ECO:0000313" key="11">
    <source>
        <dbReference type="EMBL" id="KAG8228199.1"/>
    </source>
</evidence>
<dbReference type="SMART" id="SM00932">
    <property type="entry name" value="Nfu_N"/>
    <property type="match status" value="1"/>
</dbReference>
<reference evidence="11" key="1">
    <citation type="submission" date="2013-04" db="EMBL/GenBank/DDBJ databases">
        <authorList>
            <person name="Qu J."/>
            <person name="Murali S.C."/>
            <person name="Bandaranaike D."/>
            <person name="Bellair M."/>
            <person name="Blankenburg K."/>
            <person name="Chao H."/>
            <person name="Dinh H."/>
            <person name="Doddapaneni H."/>
            <person name="Downs B."/>
            <person name="Dugan-Rocha S."/>
            <person name="Elkadiri S."/>
            <person name="Gnanaolivu R.D."/>
            <person name="Hernandez B."/>
            <person name="Javaid M."/>
            <person name="Jayaseelan J.C."/>
            <person name="Lee S."/>
            <person name="Li M."/>
            <person name="Ming W."/>
            <person name="Munidasa M."/>
            <person name="Muniz J."/>
            <person name="Nguyen L."/>
            <person name="Ongeri F."/>
            <person name="Osuji N."/>
            <person name="Pu L.-L."/>
            <person name="Puazo M."/>
            <person name="Qu C."/>
            <person name="Quiroz J."/>
            <person name="Raj R."/>
            <person name="Weissenberger G."/>
            <person name="Xin Y."/>
            <person name="Zou X."/>
            <person name="Han Y."/>
            <person name="Richards S."/>
            <person name="Worley K."/>
            <person name="Muzny D."/>
            <person name="Gibbs R."/>
        </authorList>
    </citation>
    <scope>NUCLEOTIDE SEQUENCE</scope>
    <source>
        <strain evidence="11">Sampled in the wild</strain>
    </source>
</reference>
<dbReference type="Pfam" id="PF01106">
    <property type="entry name" value="NifU"/>
    <property type="match status" value="1"/>
</dbReference>
<dbReference type="PANTHER" id="PTHR11178:SF1">
    <property type="entry name" value="NFU1 IRON-SULFUR CLUSTER SCAFFOLD HOMOLOG, MITOCHONDRIAL"/>
    <property type="match status" value="1"/>
</dbReference>
<dbReference type="SUPFAM" id="SSF117916">
    <property type="entry name" value="Fe-S cluster assembly (FSCA) domain-like"/>
    <property type="match status" value="1"/>
</dbReference>
<dbReference type="FunFam" id="3.30.1370.70:FF:000002">
    <property type="entry name" value="NFU1 iron-sulfur cluster scaffold homolog, mitochondrial"/>
    <property type="match status" value="1"/>
</dbReference>
<gene>
    <name evidence="11" type="ORF">J437_LFUL004324</name>
</gene>
<dbReference type="InterPro" id="IPR034904">
    <property type="entry name" value="FSCA_dom_sf"/>
</dbReference>
<dbReference type="Gene3D" id="3.30.1370.70">
    <property type="entry name" value="Scaffold protein Nfu/NifU, N-terminal domain"/>
    <property type="match status" value="1"/>
</dbReference>
<dbReference type="GO" id="GO:0005739">
    <property type="term" value="C:mitochondrion"/>
    <property type="evidence" value="ECO:0007669"/>
    <property type="project" value="UniProtKB-SubCell"/>
</dbReference>
<dbReference type="GO" id="GO:0016226">
    <property type="term" value="P:iron-sulfur cluster assembly"/>
    <property type="evidence" value="ECO:0007669"/>
    <property type="project" value="InterPro"/>
</dbReference>
<evidence type="ECO:0000256" key="7">
    <source>
        <dbReference type="ARBA" id="ARBA00023004"/>
    </source>
</evidence>
<evidence type="ECO:0000256" key="6">
    <source>
        <dbReference type="ARBA" id="ARBA00022946"/>
    </source>
</evidence>
<evidence type="ECO:0000256" key="1">
    <source>
        <dbReference type="ARBA" id="ARBA00002175"/>
    </source>
</evidence>
<evidence type="ECO:0000256" key="4">
    <source>
        <dbReference type="ARBA" id="ARBA00018782"/>
    </source>
</evidence>
<keyword evidence="12" id="KW-1185">Reference proteome</keyword>
<keyword evidence="6" id="KW-0809">Transit peptide</keyword>
<keyword evidence="7" id="KW-0408">Iron</keyword>
<evidence type="ECO:0000256" key="3">
    <source>
        <dbReference type="ARBA" id="ARBA00006420"/>
    </source>
</evidence>
<accession>A0A8K0P211</accession>